<feature type="region of interest" description="Disordered" evidence="5">
    <location>
        <begin position="405"/>
        <end position="499"/>
    </location>
</feature>
<sequence>MKQFNPSSARSHLYSETLRTNVLRLIWIVLVIWGELGAFFWSLSACHWPFEGVDQSTPQKPTRVLLLSDTQVDYPSLPGHRNTWLGPSRRFLFHLNLKKSWFVTSRLKPHAIIFLGDMLANGKIARTEAEYEQAVRRFKAIFPTDHSVPVYHIPGNNDVSMGQLGSLAKNVRAYYSKAFGPFNQHFRIQNHTFVGLDAPGLVDEDYQRSGRGISFDRWTPIEDGPISFVKQAAIAEHPVILLSHIPLARSTSASCGPLRERGTIRRDVGHGYQSMLGKQTTHFLLETLQPSIVFSGDNRDFCDYTHTLPNVPGTAMSTTPIREVTIKSFSMSVHIRRPGFHLLSLVDPATRTFPGQSSFADTACFLPDQSRIYTSFYGTLAFLTFLLLFVANLRRVHSQIRWRPEPISLSPSPRSTSGRNSPNSPMAHDAGLGSPTWSPNTPRSPSPRGSLPPTLRFPQGPTGPTLRASSRPGTPLAGSPLLSPSHMTFADRQEDDDEDAMHPAQYASRRDNHRHYEDEEWSDIGRTKEEDEFELLGGLDRGAASSRPLISRFILAPGHSTKNKPPSWSWSFVLAGRRRRITLRVPGWNSLADVRELFDFSVGSRHRRGLLWSTIIDGLNVFFLPLAVWFIIIWILS</sequence>
<evidence type="ECO:0000313" key="8">
    <source>
        <dbReference type="EMBL" id="KIK09132.1"/>
    </source>
</evidence>
<organism evidence="8 9">
    <name type="scientific">Laccaria amethystina LaAM-08-1</name>
    <dbReference type="NCBI Taxonomy" id="1095629"/>
    <lineage>
        <taxon>Eukaryota</taxon>
        <taxon>Fungi</taxon>
        <taxon>Dikarya</taxon>
        <taxon>Basidiomycota</taxon>
        <taxon>Agaricomycotina</taxon>
        <taxon>Agaricomycetes</taxon>
        <taxon>Agaricomycetidae</taxon>
        <taxon>Agaricales</taxon>
        <taxon>Agaricineae</taxon>
        <taxon>Hydnangiaceae</taxon>
        <taxon>Laccaria</taxon>
    </lineage>
</organism>
<feature type="compositionally biased region" description="Basic and acidic residues" evidence="5">
    <location>
        <begin position="508"/>
        <end position="523"/>
    </location>
</feature>
<reference evidence="8 9" key="1">
    <citation type="submission" date="2014-04" db="EMBL/GenBank/DDBJ databases">
        <authorList>
            <consortium name="DOE Joint Genome Institute"/>
            <person name="Kuo A."/>
            <person name="Kohler A."/>
            <person name="Nagy L.G."/>
            <person name="Floudas D."/>
            <person name="Copeland A."/>
            <person name="Barry K.W."/>
            <person name="Cichocki N."/>
            <person name="Veneault-Fourrey C."/>
            <person name="LaButti K."/>
            <person name="Lindquist E.A."/>
            <person name="Lipzen A."/>
            <person name="Lundell T."/>
            <person name="Morin E."/>
            <person name="Murat C."/>
            <person name="Sun H."/>
            <person name="Tunlid A."/>
            <person name="Henrissat B."/>
            <person name="Grigoriev I.V."/>
            <person name="Hibbett D.S."/>
            <person name="Martin F."/>
            <person name="Nordberg H.P."/>
            <person name="Cantor M.N."/>
            <person name="Hua S.X."/>
        </authorList>
    </citation>
    <scope>NUCLEOTIDE SEQUENCE [LARGE SCALE GENOMIC DNA]</scope>
    <source>
        <strain evidence="8 9">LaAM-08-1</strain>
    </source>
</reference>
<dbReference type="GO" id="GO:0016787">
    <property type="term" value="F:hydrolase activity"/>
    <property type="evidence" value="ECO:0007669"/>
    <property type="project" value="InterPro"/>
</dbReference>
<feature type="region of interest" description="Disordered" evidence="5">
    <location>
        <begin position="504"/>
        <end position="523"/>
    </location>
</feature>
<dbReference type="Gene3D" id="3.60.21.10">
    <property type="match status" value="1"/>
</dbReference>
<name>A0A0C9YFF3_9AGAR</name>
<proteinExistence type="predicted"/>
<dbReference type="STRING" id="1095629.A0A0C9YFF3"/>
<dbReference type="AlphaFoldDB" id="A0A0C9YFF3"/>
<dbReference type="EMBL" id="KN838539">
    <property type="protein sequence ID" value="KIK09132.1"/>
    <property type="molecule type" value="Genomic_DNA"/>
</dbReference>
<feature type="compositionally biased region" description="Polar residues" evidence="5">
    <location>
        <begin position="409"/>
        <end position="424"/>
    </location>
</feature>
<evidence type="ECO:0000256" key="5">
    <source>
        <dbReference type="SAM" id="MobiDB-lite"/>
    </source>
</evidence>
<evidence type="ECO:0000256" key="4">
    <source>
        <dbReference type="ARBA" id="ARBA00023136"/>
    </source>
</evidence>
<dbReference type="GO" id="GO:0005783">
    <property type="term" value="C:endoplasmic reticulum"/>
    <property type="evidence" value="ECO:0007669"/>
    <property type="project" value="TreeGrafter"/>
</dbReference>
<evidence type="ECO:0000256" key="6">
    <source>
        <dbReference type="SAM" id="Phobius"/>
    </source>
</evidence>
<evidence type="ECO:0000256" key="3">
    <source>
        <dbReference type="ARBA" id="ARBA00022989"/>
    </source>
</evidence>
<dbReference type="GO" id="GO:0006506">
    <property type="term" value="P:GPI anchor biosynthetic process"/>
    <property type="evidence" value="ECO:0007669"/>
    <property type="project" value="InterPro"/>
</dbReference>
<keyword evidence="4 6" id="KW-0472">Membrane</keyword>
<keyword evidence="9" id="KW-1185">Reference proteome</keyword>
<keyword evidence="3 6" id="KW-1133">Transmembrane helix</keyword>
<feature type="transmembrane region" description="Helical" evidence="6">
    <location>
        <begin position="610"/>
        <end position="636"/>
    </location>
</feature>
<accession>A0A0C9YFF3</accession>
<dbReference type="PANTHER" id="PTHR13315">
    <property type="entry name" value="METALLO PHOSPHOESTERASE RELATED"/>
    <property type="match status" value="1"/>
</dbReference>
<feature type="transmembrane region" description="Helical" evidence="6">
    <location>
        <begin position="21"/>
        <end position="41"/>
    </location>
</feature>
<feature type="compositionally biased region" description="Low complexity" evidence="5">
    <location>
        <begin position="441"/>
        <end position="456"/>
    </location>
</feature>
<dbReference type="GO" id="GO:0016020">
    <property type="term" value="C:membrane"/>
    <property type="evidence" value="ECO:0007669"/>
    <property type="project" value="UniProtKB-SubCell"/>
</dbReference>
<keyword evidence="2 6" id="KW-0812">Transmembrane</keyword>
<dbReference type="HOGENOM" id="CLU_011607_4_0_1"/>
<dbReference type="OrthoDB" id="5977743at2759"/>
<dbReference type="InterPro" id="IPR033308">
    <property type="entry name" value="PGAP5/Cdc1/Ted1"/>
</dbReference>
<evidence type="ECO:0000256" key="2">
    <source>
        <dbReference type="ARBA" id="ARBA00022692"/>
    </source>
</evidence>
<evidence type="ECO:0000313" key="9">
    <source>
        <dbReference type="Proteomes" id="UP000054477"/>
    </source>
</evidence>
<dbReference type="InterPro" id="IPR004843">
    <property type="entry name" value="Calcineurin-like_PHP"/>
</dbReference>
<dbReference type="PANTHER" id="PTHR13315:SF4">
    <property type="entry name" value="METALLOPHOSPHOESTERASE, ISOFORM E"/>
    <property type="match status" value="1"/>
</dbReference>
<comment type="subcellular location">
    <subcellularLocation>
        <location evidence="1">Membrane</location>
        <topology evidence="1">Multi-pass membrane protein</topology>
    </subcellularLocation>
</comment>
<feature type="domain" description="Calcineurin-like phosphoesterase" evidence="7">
    <location>
        <begin position="63"/>
        <end position="296"/>
    </location>
</feature>
<reference evidence="9" key="2">
    <citation type="submission" date="2015-01" db="EMBL/GenBank/DDBJ databases">
        <title>Evolutionary Origins and Diversification of the Mycorrhizal Mutualists.</title>
        <authorList>
            <consortium name="DOE Joint Genome Institute"/>
            <consortium name="Mycorrhizal Genomics Consortium"/>
            <person name="Kohler A."/>
            <person name="Kuo A."/>
            <person name="Nagy L.G."/>
            <person name="Floudas D."/>
            <person name="Copeland A."/>
            <person name="Barry K.W."/>
            <person name="Cichocki N."/>
            <person name="Veneault-Fourrey C."/>
            <person name="LaButti K."/>
            <person name="Lindquist E.A."/>
            <person name="Lipzen A."/>
            <person name="Lundell T."/>
            <person name="Morin E."/>
            <person name="Murat C."/>
            <person name="Riley R."/>
            <person name="Ohm R."/>
            <person name="Sun H."/>
            <person name="Tunlid A."/>
            <person name="Henrissat B."/>
            <person name="Grigoriev I.V."/>
            <person name="Hibbett D.S."/>
            <person name="Martin F."/>
        </authorList>
    </citation>
    <scope>NUCLEOTIDE SEQUENCE [LARGE SCALE GENOMIC DNA]</scope>
    <source>
        <strain evidence="9">LaAM-08-1</strain>
    </source>
</reference>
<dbReference type="SUPFAM" id="SSF56300">
    <property type="entry name" value="Metallo-dependent phosphatases"/>
    <property type="match status" value="1"/>
</dbReference>
<evidence type="ECO:0000259" key="7">
    <source>
        <dbReference type="Pfam" id="PF00149"/>
    </source>
</evidence>
<gene>
    <name evidence="8" type="ORF">K443DRAFT_671633</name>
</gene>
<dbReference type="Pfam" id="PF00149">
    <property type="entry name" value="Metallophos"/>
    <property type="match status" value="1"/>
</dbReference>
<feature type="transmembrane region" description="Helical" evidence="6">
    <location>
        <begin position="372"/>
        <end position="393"/>
    </location>
</feature>
<evidence type="ECO:0000256" key="1">
    <source>
        <dbReference type="ARBA" id="ARBA00004141"/>
    </source>
</evidence>
<protein>
    <recommendedName>
        <fullName evidence="7">Calcineurin-like phosphoesterase domain-containing protein</fullName>
    </recommendedName>
</protein>
<dbReference type="InterPro" id="IPR029052">
    <property type="entry name" value="Metallo-depent_PP-like"/>
</dbReference>
<dbReference type="Proteomes" id="UP000054477">
    <property type="component" value="Unassembled WGS sequence"/>
</dbReference>